<organism evidence="10 11">
    <name type="scientific">Tetragenococcus solitarius</name>
    <dbReference type="NCBI Taxonomy" id="71453"/>
    <lineage>
        <taxon>Bacteria</taxon>
        <taxon>Bacillati</taxon>
        <taxon>Bacillota</taxon>
        <taxon>Bacilli</taxon>
        <taxon>Lactobacillales</taxon>
        <taxon>Enterococcaceae</taxon>
        <taxon>Tetragenococcus</taxon>
    </lineage>
</organism>
<evidence type="ECO:0000256" key="7">
    <source>
        <dbReference type="HAMAP-Rule" id="MF_00222"/>
    </source>
</evidence>
<dbReference type="InterPro" id="IPR036291">
    <property type="entry name" value="NAD(P)-bd_dom_sf"/>
</dbReference>
<evidence type="ECO:0000256" key="5">
    <source>
        <dbReference type="ARBA" id="ARBA00023002"/>
    </source>
</evidence>
<keyword evidence="4 7" id="KW-0521">NADP</keyword>
<dbReference type="Gene3D" id="3.40.50.720">
    <property type="entry name" value="NAD(P)-binding Rossmann-like Domain"/>
    <property type="match status" value="1"/>
</dbReference>
<dbReference type="InterPro" id="IPR011342">
    <property type="entry name" value="Shikimate_DH"/>
</dbReference>
<keyword evidence="5 7" id="KW-0560">Oxidoreductase</keyword>
<evidence type="ECO:0000256" key="1">
    <source>
        <dbReference type="ARBA" id="ARBA00004871"/>
    </source>
</evidence>
<evidence type="ECO:0000256" key="6">
    <source>
        <dbReference type="ARBA" id="ARBA00023141"/>
    </source>
</evidence>
<protein>
    <recommendedName>
        <fullName evidence="2 7">Shikimate dehydrogenase (NADP(+))</fullName>
        <shortName evidence="7">SDH</shortName>
        <ecNumber evidence="2 7">1.1.1.25</ecNumber>
    </recommendedName>
</protein>
<dbReference type="NCBIfam" id="TIGR00507">
    <property type="entry name" value="aroE"/>
    <property type="match status" value="1"/>
</dbReference>
<comment type="function">
    <text evidence="7">Involved in the biosynthesis of the chorismate, which leads to the biosynthesis of aromatic amino acids. Catalyzes the reversible NADPH linked reduction of 3-dehydroshikimate (DHSA) to yield shikimate (SA).</text>
</comment>
<keyword evidence="6 7" id="KW-0057">Aromatic amino acid biosynthesis</keyword>
<keyword evidence="11" id="KW-1185">Reference proteome</keyword>
<dbReference type="Pfam" id="PF08501">
    <property type="entry name" value="Shikimate_dh_N"/>
    <property type="match status" value="1"/>
</dbReference>
<dbReference type="HAMAP" id="MF_00222">
    <property type="entry name" value="Shikimate_DH_AroE"/>
    <property type="match status" value="1"/>
</dbReference>
<feature type="binding site" evidence="7">
    <location>
        <position position="255"/>
    </location>
    <ligand>
        <name>NADP(+)</name>
        <dbReference type="ChEBI" id="CHEBI:58349"/>
    </ligand>
</feature>
<evidence type="ECO:0000259" key="8">
    <source>
        <dbReference type="Pfam" id="PF08501"/>
    </source>
</evidence>
<dbReference type="RefSeq" id="WP_068706838.1">
    <property type="nucleotide sequence ID" value="NZ_BAAAXQ010000005.1"/>
</dbReference>
<evidence type="ECO:0000259" key="9">
    <source>
        <dbReference type="Pfam" id="PF18317"/>
    </source>
</evidence>
<dbReference type="SUPFAM" id="SSF51735">
    <property type="entry name" value="NAD(P)-binding Rossmann-fold domains"/>
    <property type="match status" value="1"/>
</dbReference>
<evidence type="ECO:0000256" key="2">
    <source>
        <dbReference type="ARBA" id="ARBA00012962"/>
    </source>
</evidence>
<dbReference type="EC" id="1.1.1.25" evidence="2 7"/>
<accession>A0ABP6KJW7</accession>
<evidence type="ECO:0000256" key="4">
    <source>
        <dbReference type="ARBA" id="ARBA00022857"/>
    </source>
</evidence>
<feature type="binding site" evidence="7">
    <location>
        <position position="69"/>
    </location>
    <ligand>
        <name>shikimate</name>
        <dbReference type="ChEBI" id="CHEBI:36208"/>
    </ligand>
</feature>
<dbReference type="SUPFAM" id="SSF53223">
    <property type="entry name" value="Aminoacid dehydrogenase-like, N-terminal domain"/>
    <property type="match status" value="1"/>
</dbReference>
<feature type="domain" description="Shikimate dehydrogenase substrate binding N-terminal" evidence="8">
    <location>
        <begin position="15"/>
        <end position="96"/>
    </location>
</feature>
<dbReference type="InterPro" id="IPR046346">
    <property type="entry name" value="Aminoacid_DH-like_N_sf"/>
</dbReference>
<reference evidence="11" key="1">
    <citation type="journal article" date="2019" name="Int. J. Syst. Evol. Microbiol.">
        <title>The Global Catalogue of Microorganisms (GCM) 10K type strain sequencing project: providing services to taxonomists for standard genome sequencing and annotation.</title>
        <authorList>
            <consortium name="The Broad Institute Genomics Platform"/>
            <consortium name="The Broad Institute Genome Sequencing Center for Infectious Disease"/>
            <person name="Wu L."/>
            <person name="Ma J."/>
        </authorList>
    </citation>
    <scope>NUCLEOTIDE SEQUENCE [LARGE SCALE GENOMIC DNA]</scope>
    <source>
        <strain evidence="11">JCM 8736</strain>
    </source>
</reference>
<name>A0ABP6KJW7_9ENTE</name>
<feature type="binding site" evidence="7">
    <location>
        <position position="94"/>
    </location>
    <ligand>
        <name>shikimate</name>
        <dbReference type="ChEBI" id="CHEBI:36208"/>
    </ligand>
</feature>
<comment type="caution">
    <text evidence="10">The sequence shown here is derived from an EMBL/GenBank/DDBJ whole genome shotgun (WGS) entry which is preliminary data.</text>
</comment>
<feature type="binding site" evidence="7">
    <location>
        <position position="109"/>
    </location>
    <ligand>
        <name>shikimate</name>
        <dbReference type="ChEBI" id="CHEBI:36208"/>
    </ligand>
</feature>
<dbReference type="InterPro" id="IPR013708">
    <property type="entry name" value="Shikimate_DH-bd_N"/>
</dbReference>
<dbReference type="Gene3D" id="3.40.50.10860">
    <property type="entry name" value="Leucine Dehydrogenase, chain A, domain 1"/>
    <property type="match status" value="1"/>
</dbReference>
<dbReference type="PANTHER" id="PTHR21089">
    <property type="entry name" value="SHIKIMATE DEHYDROGENASE"/>
    <property type="match status" value="1"/>
</dbReference>
<feature type="binding site" evidence="7">
    <location>
        <position position="234"/>
    </location>
    <ligand>
        <name>shikimate</name>
        <dbReference type="ChEBI" id="CHEBI:36208"/>
    </ligand>
</feature>
<evidence type="ECO:0000313" key="11">
    <source>
        <dbReference type="Proteomes" id="UP001501577"/>
    </source>
</evidence>
<gene>
    <name evidence="7 10" type="primary">aroE</name>
    <name evidence="10" type="ORF">GCM10019998_01770</name>
</gene>
<dbReference type="Pfam" id="PF18317">
    <property type="entry name" value="SDH_C"/>
    <property type="match status" value="1"/>
</dbReference>
<feature type="binding site" evidence="7">
    <location>
        <begin position="22"/>
        <end position="24"/>
    </location>
    <ligand>
        <name>shikimate</name>
        <dbReference type="ChEBI" id="CHEBI:36208"/>
    </ligand>
</feature>
<evidence type="ECO:0000313" key="10">
    <source>
        <dbReference type="EMBL" id="GAA3009271.1"/>
    </source>
</evidence>
<comment type="caution">
    <text evidence="7">Lacks conserved residue(s) required for the propagation of feature annotation.</text>
</comment>
<feature type="binding site" evidence="7">
    <location>
        <position position="232"/>
    </location>
    <ligand>
        <name>NADP(+)</name>
        <dbReference type="ChEBI" id="CHEBI:58349"/>
    </ligand>
</feature>
<feature type="active site" description="Proton acceptor" evidence="7">
    <location>
        <position position="73"/>
    </location>
</feature>
<dbReference type="InterPro" id="IPR041121">
    <property type="entry name" value="SDH_C"/>
</dbReference>
<comment type="pathway">
    <text evidence="1 7">Metabolic intermediate biosynthesis; chorismate biosynthesis; chorismate from D-erythrose 4-phosphate and phosphoenolpyruvate: step 4/7.</text>
</comment>
<dbReference type="CDD" id="cd01065">
    <property type="entry name" value="NAD_bind_Shikimate_DH"/>
    <property type="match status" value="1"/>
</dbReference>
<dbReference type="InterPro" id="IPR022893">
    <property type="entry name" value="Shikimate_DH_fam"/>
</dbReference>
<dbReference type="Proteomes" id="UP001501577">
    <property type="component" value="Unassembled WGS sequence"/>
</dbReference>
<comment type="catalytic activity">
    <reaction evidence="7">
        <text>shikimate + NADP(+) = 3-dehydroshikimate + NADPH + H(+)</text>
        <dbReference type="Rhea" id="RHEA:17737"/>
        <dbReference type="ChEBI" id="CHEBI:15378"/>
        <dbReference type="ChEBI" id="CHEBI:16630"/>
        <dbReference type="ChEBI" id="CHEBI:36208"/>
        <dbReference type="ChEBI" id="CHEBI:57783"/>
        <dbReference type="ChEBI" id="CHEBI:58349"/>
        <dbReference type="EC" id="1.1.1.25"/>
    </reaction>
</comment>
<comment type="subunit">
    <text evidence="7">Homodimer.</text>
</comment>
<proteinExistence type="inferred from homology"/>
<dbReference type="PANTHER" id="PTHR21089:SF1">
    <property type="entry name" value="BIFUNCTIONAL 3-DEHYDROQUINATE DEHYDRATASE_SHIKIMATE DEHYDROGENASE, CHLOROPLASTIC"/>
    <property type="match status" value="1"/>
</dbReference>
<sequence>MEVQINGTTRLVGFFAHPAKHSLSPKMQSLAMQLTHTDAIYLAFEIKEEQLAAAIQSIFTFDMLGANISMPHKSAVLTHLDGYTKSCALIGAANTIVKRNQQLFGYNTDGIGFIRSLQAAGVSYKEKTMTILGAGAAATAIICQAALAEFRAIYIFNRLGPRFDQMKEKIKEIQQQTACKVTLTDIQDEKTLKDTIYDSEILVNATSVGMQNEDCPLHDFSVLRKDLVVYDVIYQPEETYLLKQAKKHQAKTINGLGMLLYQGAASFELWTHKKMPVERIQPILEEKK</sequence>
<dbReference type="EMBL" id="BAAAXQ010000005">
    <property type="protein sequence ID" value="GAA3009271.1"/>
    <property type="molecule type" value="Genomic_DNA"/>
</dbReference>
<feature type="binding site" evidence="7">
    <location>
        <position position="262"/>
    </location>
    <ligand>
        <name>shikimate</name>
        <dbReference type="ChEBI" id="CHEBI:36208"/>
    </ligand>
</feature>
<feature type="domain" description="SDH C-terminal" evidence="9">
    <location>
        <begin position="255"/>
        <end position="280"/>
    </location>
</feature>
<evidence type="ECO:0000256" key="3">
    <source>
        <dbReference type="ARBA" id="ARBA00022605"/>
    </source>
</evidence>
<keyword evidence="3 7" id="KW-0028">Amino-acid biosynthesis</keyword>
<comment type="similarity">
    <text evidence="7">Belongs to the shikimate dehydrogenase family.</text>
</comment>